<dbReference type="RefSeq" id="WP_056957309.1">
    <property type="nucleotide sequence ID" value="NZ_AZFT01000053.1"/>
</dbReference>
<evidence type="ECO:0000313" key="5">
    <source>
        <dbReference type="EMBL" id="KRL83338.1"/>
    </source>
</evidence>
<dbReference type="Gene3D" id="3.40.50.10350">
    <property type="entry name" value="Glycerate kinase, domain 1"/>
    <property type="match status" value="1"/>
</dbReference>
<keyword evidence="6" id="KW-1185">Reference proteome</keyword>
<dbReference type="InterPro" id="IPR018193">
    <property type="entry name" value="Glyc_kinase_flavodox-like_fold"/>
</dbReference>
<dbReference type="Gene3D" id="3.90.1510.10">
    <property type="entry name" value="Glycerate kinase, domain 2"/>
    <property type="match status" value="1"/>
</dbReference>
<reference evidence="5 6" key="1">
    <citation type="journal article" date="2015" name="Genome Announc.">
        <title>Expanding the biotechnology potential of lactobacilli through comparative genomics of 213 strains and associated genera.</title>
        <authorList>
            <person name="Sun Z."/>
            <person name="Harris H.M."/>
            <person name="McCann A."/>
            <person name="Guo C."/>
            <person name="Argimon S."/>
            <person name="Zhang W."/>
            <person name="Yang X."/>
            <person name="Jeffery I.B."/>
            <person name="Cooney J.C."/>
            <person name="Kagawa T.F."/>
            <person name="Liu W."/>
            <person name="Song Y."/>
            <person name="Salvetti E."/>
            <person name="Wrobel A."/>
            <person name="Rasinkangas P."/>
            <person name="Parkhill J."/>
            <person name="Rea M.C."/>
            <person name="O'Sullivan O."/>
            <person name="Ritari J."/>
            <person name="Douillard F.P."/>
            <person name="Paul Ross R."/>
            <person name="Yang R."/>
            <person name="Briner A.E."/>
            <person name="Felis G.E."/>
            <person name="de Vos W.M."/>
            <person name="Barrangou R."/>
            <person name="Klaenhammer T.R."/>
            <person name="Caufield P.W."/>
            <person name="Cui Y."/>
            <person name="Zhang H."/>
            <person name="O'Toole P.W."/>
        </authorList>
    </citation>
    <scope>NUCLEOTIDE SEQUENCE [LARGE SCALE GENOMIC DNA]</scope>
    <source>
        <strain evidence="5 6">DSM 16634</strain>
    </source>
</reference>
<gene>
    <name evidence="5" type="ORF">FC32_GL000588</name>
</gene>
<dbReference type="PANTHER" id="PTHR21599:SF0">
    <property type="entry name" value="GLYCERATE KINASE"/>
    <property type="match status" value="1"/>
</dbReference>
<dbReference type="EMBL" id="AZFT01000053">
    <property type="protein sequence ID" value="KRL83338.1"/>
    <property type="molecule type" value="Genomic_DNA"/>
</dbReference>
<evidence type="ECO:0000256" key="4">
    <source>
        <dbReference type="PIRNR" id="PIRNR006078"/>
    </source>
</evidence>
<dbReference type="InterPro" id="IPR004381">
    <property type="entry name" value="Glycerate_kinase"/>
</dbReference>
<dbReference type="Proteomes" id="UP000051324">
    <property type="component" value="Unassembled WGS sequence"/>
</dbReference>
<dbReference type="PANTHER" id="PTHR21599">
    <property type="entry name" value="GLYCERATE KINASE"/>
    <property type="match status" value="1"/>
</dbReference>
<dbReference type="InterPro" id="IPR018197">
    <property type="entry name" value="Glycerate_kinase_RE-like"/>
</dbReference>
<dbReference type="InterPro" id="IPR036129">
    <property type="entry name" value="Glycerate_kinase_sf"/>
</dbReference>
<dbReference type="STRING" id="1423724.FC32_GL000588"/>
<dbReference type="SUPFAM" id="SSF110738">
    <property type="entry name" value="Glycerate kinase I"/>
    <property type="match status" value="1"/>
</dbReference>
<dbReference type="Pfam" id="PF02595">
    <property type="entry name" value="Gly_kinase"/>
    <property type="match status" value="1"/>
</dbReference>
<sequence>MKIIIAPDSFKGSLSAENVAKALKAGFYPYFPKATYHLIPMSDGGDGFLAAMLHNTTGQLYPINVTGPNNNQITTTFATIDHGQTAVIETASASGLELATTKDPLHATSYGTGELIKAALDLGVSKIILGLGGSATNDGGAGLLQALGLKLLDHDGNVLSFGGAALKNLATIKTDAFDQRLQTTKIILASDVIAPFIGPKGASFVFGPQKGASEKDVNALDKALQHFAQVIYQTTQKDITNVSGAGAAGGIAGGLLAFSHAQLQSGVSLMLEMTALSELAQGADLLLTGEGSLDAQTELGKAPLGVLQTVKKVAPNCLCCGIAGQIKDVAQLHELGFDALFSCVPGVVTLTEALSATEQNLTQTATELACFLKKAQNI</sequence>
<evidence type="ECO:0000256" key="3">
    <source>
        <dbReference type="ARBA" id="ARBA00022777"/>
    </source>
</evidence>
<dbReference type="AlphaFoldDB" id="A0A0R1TWE0"/>
<proteinExistence type="inferred from homology"/>
<keyword evidence="2 4" id="KW-0808">Transferase</keyword>
<accession>A0A0R1TWE0</accession>
<dbReference type="NCBIfam" id="TIGR00045">
    <property type="entry name" value="glycerate kinase"/>
    <property type="match status" value="1"/>
</dbReference>
<dbReference type="eggNOG" id="COG1929">
    <property type="taxonomic scope" value="Bacteria"/>
</dbReference>
<protein>
    <submittedName>
        <fullName evidence="5">Glycerate kinase</fullName>
    </submittedName>
</protein>
<comment type="similarity">
    <text evidence="1 4">Belongs to the glycerate kinase type-1 family.</text>
</comment>
<evidence type="ECO:0000256" key="2">
    <source>
        <dbReference type="ARBA" id="ARBA00022679"/>
    </source>
</evidence>
<dbReference type="GO" id="GO:0031388">
    <property type="term" value="P:organic acid phosphorylation"/>
    <property type="evidence" value="ECO:0007669"/>
    <property type="project" value="UniProtKB-UniRule"/>
</dbReference>
<organism evidence="5 6">
    <name type="scientific">Ligilactobacillus apodemi DSM 16634 = JCM 16172</name>
    <dbReference type="NCBI Taxonomy" id="1423724"/>
    <lineage>
        <taxon>Bacteria</taxon>
        <taxon>Bacillati</taxon>
        <taxon>Bacillota</taxon>
        <taxon>Bacilli</taxon>
        <taxon>Lactobacillales</taxon>
        <taxon>Lactobacillaceae</taxon>
        <taxon>Ligilactobacillus</taxon>
    </lineage>
</organism>
<name>A0A0R1TWE0_9LACO</name>
<dbReference type="PATRIC" id="fig|1423724.4.peg.624"/>
<evidence type="ECO:0000313" key="6">
    <source>
        <dbReference type="Proteomes" id="UP000051324"/>
    </source>
</evidence>
<comment type="caution">
    <text evidence="5">The sequence shown here is derived from an EMBL/GenBank/DDBJ whole genome shotgun (WGS) entry which is preliminary data.</text>
</comment>
<evidence type="ECO:0000256" key="1">
    <source>
        <dbReference type="ARBA" id="ARBA00006284"/>
    </source>
</evidence>
<dbReference type="PIRSF" id="PIRSF006078">
    <property type="entry name" value="GlxK"/>
    <property type="match status" value="1"/>
</dbReference>
<dbReference type="GO" id="GO:0008887">
    <property type="term" value="F:glycerate kinase activity"/>
    <property type="evidence" value="ECO:0007669"/>
    <property type="project" value="UniProtKB-UniRule"/>
</dbReference>
<keyword evidence="3 4" id="KW-0418">Kinase</keyword>